<gene>
    <name evidence="1" type="ORF">FOXG_20943</name>
    <name evidence="2" type="ORF">FOXG_21365</name>
</gene>
<dbReference type="VEuPathDB" id="FungiDB:FOXG_21365"/>
<dbReference type="EMBL" id="DS231716">
    <property type="protein sequence ID" value="KNB15526.1"/>
    <property type="molecule type" value="Genomic_DNA"/>
</dbReference>
<dbReference type="RefSeq" id="XP_018251880.1">
    <property type="nucleotide sequence ID" value="XM_018401270.1"/>
</dbReference>
<dbReference type="KEGG" id="fox:FOXG_21365"/>
<evidence type="ECO:0000313" key="1">
    <source>
        <dbReference type="EMBL" id="KNB13835.1"/>
    </source>
</evidence>
<sequence length="34" mass="3950">MSVLDHCQLMLQGEPKGVSAFLCFDRIVVDRERR</sequence>
<dbReference type="GeneID" id="28962071"/>
<dbReference type="AlphaFoldDB" id="A0A0J9VT61"/>
<accession>A0A0J9VT61</accession>
<name>A0A0J9VT61_FUSO4</name>
<dbReference type="RefSeq" id="XP_018253571.1">
    <property type="nucleotide sequence ID" value="XM_018401699.1"/>
</dbReference>
<dbReference type="EMBL" id="DS231713">
    <property type="protein sequence ID" value="KNB13835.1"/>
    <property type="molecule type" value="Genomic_DNA"/>
</dbReference>
<protein>
    <submittedName>
        <fullName evidence="1">Uncharacterized protein</fullName>
    </submittedName>
</protein>
<dbReference type="KEGG" id="fox:FOXG_20943"/>
<evidence type="ECO:0000313" key="3">
    <source>
        <dbReference type="Proteomes" id="UP000009097"/>
    </source>
</evidence>
<dbReference type="GeneID" id="28961649"/>
<evidence type="ECO:0000313" key="2">
    <source>
        <dbReference type="EMBL" id="KNB15526.1"/>
    </source>
</evidence>
<dbReference type="VEuPathDB" id="FungiDB:FOXG_20943"/>
<proteinExistence type="predicted"/>
<organism evidence="1 3">
    <name type="scientific">Fusarium oxysporum f. sp. lycopersici (strain 4287 / CBS 123668 / FGSC 9935 / NRRL 34936)</name>
    <name type="common">Fusarium vascular wilt of tomato</name>
    <dbReference type="NCBI Taxonomy" id="426428"/>
    <lineage>
        <taxon>Eukaryota</taxon>
        <taxon>Fungi</taxon>
        <taxon>Dikarya</taxon>
        <taxon>Ascomycota</taxon>
        <taxon>Pezizomycotina</taxon>
        <taxon>Sordariomycetes</taxon>
        <taxon>Hypocreomycetidae</taxon>
        <taxon>Hypocreales</taxon>
        <taxon>Nectriaceae</taxon>
        <taxon>Fusarium</taxon>
        <taxon>Fusarium oxysporum species complex</taxon>
    </lineage>
</organism>
<reference evidence="1" key="2">
    <citation type="journal article" date="2010" name="Nature">
        <title>Comparative genomics reveals mobile pathogenicity chromosomes in Fusarium.</title>
        <authorList>
            <person name="Ma L.J."/>
            <person name="van der Does H.C."/>
            <person name="Borkovich K.A."/>
            <person name="Coleman J.J."/>
            <person name="Daboussi M.J."/>
            <person name="Di Pietro A."/>
            <person name="Dufresne M."/>
            <person name="Freitag M."/>
            <person name="Grabherr M."/>
            <person name="Henrissat B."/>
            <person name="Houterman P.M."/>
            <person name="Kang S."/>
            <person name="Shim W.B."/>
            <person name="Woloshuk C."/>
            <person name="Xie X."/>
            <person name="Xu J.R."/>
            <person name="Antoniw J."/>
            <person name="Baker S.E."/>
            <person name="Bluhm B.H."/>
            <person name="Breakspear A."/>
            <person name="Brown D.W."/>
            <person name="Butchko R.A."/>
            <person name="Chapman S."/>
            <person name="Coulson R."/>
            <person name="Coutinho P.M."/>
            <person name="Danchin E.G."/>
            <person name="Diener A."/>
            <person name="Gale L.R."/>
            <person name="Gardiner D.M."/>
            <person name="Goff S."/>
            <person name="Hammond-Kosack K.E."/>
            <person name="Hilburn K."/>
            <person name="Hua-Van A."/>
            <person name="Jonkers W."/>
            <person name="Kazan K."/>
            <person name="Kodira C.D."/>
            <person name="Koehrsen M."/>
            <person name="Kumar L."/>
            <person name="Lee Y.H."/>
            <person name="Li L."/>
            <person name="Manners J.M."/>
            <person name="Miranda-Saavedra D."/>
            <person name="Mukherjee M."/>
            <person name="Park G."/>
            <person name="Park J."/>
            <person name="Park S.Y."/>
            <person name="Proctor R.H."/>
            <person name="Regev A."/>
            <person name="Ruiz-Roldan M.C."/>
            <person name="Sain D."/>
            <person name="Sakthikumar S."/>
            <person name="Sykes S."/>
            <person name="Schwartz D.C."/>
            <person name="Turgeon B.G."/>
            <person name="Wapinski I."/>
            <person name="Yoder O."/>
            <person name="Young S."/>
            <person name="Zeng Q."/>
            <person name="Zhou S."/>
            <person name="Galagan J."/>
            <person name="Cuomo C.A."/>
            <person name="Kistler H.C."/>
            <person name="Rep M."/>
        </authorList>
    </citation>
    <scope>NUCLEOTIDE SEQUENCE [LARGE SCALE GENOMIC DNA]</scope>
    <source>
        <strain evidence="1">4287</strain>
    </source>
</reference>
<reference evidence="1" key="1">
    <citation type="submission" date="2007-04" db="EMBL/GenBank/DDBJ databases">
        <authorList>
            <consortium name="The Broad Institute Genome Sequencing Platform"/>
            <person name="Birren B."/>
            <person name="Lander E."/>
            <person name="Galagan J."/>
            <person name="Nusbaum C."/>
            <person name="Devon K."/>
            <person name="Ma L.-J."/>
            <person name="Jaffe D."/>
            <person name="Butler J."/>
            <person name="Alvarez P."/>
            <person name="Gnerre S."/>
            <person name="Grabherr M."/>
            <person name="Kleber M."/>
            <person name="Mauceli E."/>
            <person name="Brockman W."/>
            <person name="MacCallum I.A."/>
            <person name="Young S."/>
            <person name="LaButti K."/>
            <person name="DeCaprio D."/>
            <person name="Crawford M."/>
            <person name="Koehrsen M."/>
            <person name="Engels R."/>
            <person name="Montgomery P."/>
            <person name="Pearson M."/>
            <person name="Howarth C."/>
            <person name="Larson L."/>
            <person name="White J."/>
            <person name="O'Leary S."/>
            <person name="Kodira C."/>
            <person name="Zeng Q."/>
            <person name="Yandava C."/>
            <person name="Alvarado L."/>
            <person name="Kistler C."/>
            <person name="Shim W.-B."/>
            <person name="Kang S."/>
            <person name="Woloshuk C."/>
        </authorList>
    </citation>
    <scope>NUCLEOTIDE SEQUENCE</scope>
    <source>
        <strain evidence="1">4287</strain>
    </source>
</reference>
<dbReference type="Proteomes" id="UP000009097">
    <property type="component" value="Unassembled WGS sequence"/>
</dbReference>